<keyword evidence="14" id="KW-1185">Reference proteome</keyword>
<feature type="domain" description="YrdC-like" evidence="12">
    <location>
        <begin position="22"/>
        <end position="208"/>
    </location>
</feature>
<evidence type="ECO:0000256" key="4">
    <source>
        <dbReference type="ARBA" id="ARBA00022490"/>
    </source>
</evidence>
<dbReference type="NCBIfam" id="TIGR00057">
    <property type="entry name" value="L-threonylcarbamoyladenylate synthase"/>
    <property type="match status" value="1"/>
</dbReference>
<gene>
    <name evidence="13" type="ORF">OOT00_11650</name>
</gene>
<sequence>MSPDIPLLPNGPHCGNSYHPSAAEIEQAALRIRAGGLVIFPTFCLYGMGVDALRPMAIEKVFKAKGRPGNNPLLILAADLASVMSHVKDVSDEASLLMKSFWPGRLTLVLKAKSHLPAGLTAGTGKIGIRIPEHPVAAALVRAAGGPITGTSANLSGQPGVSSLQDLSPELITTADCVLDAGILHGGPGSTVVDATSSPPLILREGALSADKIFRALAGKC</sequence>
<proteinExistence type="inferred from homology"/>
<dbReference type="Gene3D" id="3.90.870.10">
    <property type="entry name" value="DHBP synthase"/>
    <property type="match status" value="1"/>
</dbReference>
<dbReference type="InterPro" id="IPR050156">
    <property type="entry name" value="TC-AMP_synthase_SUA5"/>
</dbReference>
<keyword evidence="5 13" id="KW-0808">Transferase</keyword>
<dbReference type="EC" id="2.7.7.87" evidence="3"/>
<evidence type="ECO:0000313" key="14">
    <source>
        <dbReference type="Proteomes" id="UP001209681"/>
    </source>
</evidence>
<dbReference type="Pfam" id="PF01300">
    <property type="entry name" value="Sua5_yciO_yrdC"/>
    <property type="match status" value="1"/>
</dbReference>
<evidence type="ECO:0000256" key="9">
    <source>
        <dbReference type="ARBA" id="ARBA00022840"/>
    </source>
</evidence>
<dbReference type="PROSITE" id="PS51163">
    <property type="entry name" value="YRDC"/>
    <property type="match status" value="1"/>
</dbReference>
<dbReference type="PANTHER" id="PTHR17490:SF16">
    <property type="entry name" value="THREONYLCARBAMOYL-AMP SYNTHASE"/>
    <property type="match status" value="1"/>
</dbReference>
<evidence type="ECO:0000259" key="12">
    <source>
        <dbReference type="PROSITE" id="PS51163"/>
    </source>
</evidence>
<dbReference type="SUPFAM" id="SSF55821">
    <property type="entry name" value="YrdC/RibB"/>
    <property type="match status" value="1"/>
</dbReference>
<dbReference type="GO" id="GO:0061710">
    <property type="term" value="F:L-threonylcarbamoyladenylate synthase"/>
    <property type="evidence" value="ECO:0007669"/>
    <property type="project" value="UniProtKB-EC"/>
</dbReference>
<keyword evidence="7 13" id="KW-0548">Nucleotidyltransferase</keyword>
<dbReference type="InterPro" id="IPR006070">
    <property type="entry name" value="Sua5-like_dom"/>
</dbReference>
<evidence type="ECO:0000256" key="8">
    <source>
        <dbReference type="ARBA" id="ARBA00022741"/>
    </source>
</evidence>
<protein>
    <recommendedName>
        <fullName evidence="10">L-threonylcarbamoyladenylate synthase</fullName>
        <ecNumber evidence="3">2.7.7.87</ecNumber>
    </recommendedName>
    <alternativeName>
        <fullName evidence="10">L-threonylcarbamoyladenylate synthase</fullName>
    </alternativeName>
</protein>
<evidence type="ECO:0000256" key="1">
    <source>
        <dbReference type="ARBA" id="ARBA00004496"/>
    </source>
</evidence>
<reference evidence="13 14" key="1">
    <citation type="submission" date="2022-11" db="EMBL/GenBank/DDBJ databases">
        <title>Desulfobotulus tamanensis H1 sp. nov. - anaerobic, alkaliphilic, sulphate reducing bacterium isolated from terrestrial mud volcano.</title>
        <authorList>
            <person name="Frolova A."/>
            <person name="Merkel A.Y."/>
            <person name="Slobodkin A.I."/>
        </authorList>
    </citation>
    <scope>NUCLEOTIDE SEQUENCE [LARGE SCALE GENOMIC DNA]</scope>
    <source>
        <strain evidence="13 14">H1</strain>
    </source>
</reference>
<comment type="catalytic activity">
    <reaction evidence="11">
        <text>L-threonine + hydrogencarbonate + ATP = L-threonylcarbamoyladenylate + diphosphate + H2O</text>
        <dbReference type="Rhea" id="RHEA:36407"/>
        <dbReference type="ChEBI" id="CHEBI:15377"/>
        <dbReference type="ChEBI" id="CHEBI:17544"/>
        <dbReference type="ChEBI" id="CHEBI:30616"/>
        <dbReference type="ChEBI" id="CHEBI:33019"/>
        <dbReference type="ChEBI" id="CHEBI:57926"/>
        <dbReference type="ChEBI" id="CHEBI:73682"/>
        <dbReference type="EC" id="2.7.7.87"/>
    </reaction>
</comment>
<evidence type="ECO:0000256" key="5">
    <source>
        <dbReference type="ARBA" id="ARBA00022679"/>
    </source>
</evidence>
<keyword evidence="8" id="KW-0547">Nucleotide-binding</keyword>
<evidence type="ECO:0000256" key="6">
    <source>
        <dbReference type="ARBA" id="ARBA00022694"/>
    </source>
</evidence>
<dbReference type="EMBL" id="JAPFPW010000013">
    <property type="protein sequence ID" value="MCW7754638.1"/>
    <property type="molecule type" value="Genomic_DNA"/>
</dbReference>
<keyword evidence="4" id="KW-0963">Cytoplasm</keyword>
<comment type="similarity">
    <text evidence="2">Belongs to the SUA5 family.</text>
</comment>
<accession>A0ABT3NAZ9</accession>
<comment type="subcellular location">
    <subcellularLocation>
        <location evidence="1">Cytoplasm</location>
    </subcellularLocation>
</comment>
<dbReference type="PANTHER" id="PTHR17490">
    <property type="entry name" value="SUA5"/>
    <property type="match status" value="1"/>
</dbReference>
<evidence type="ECO:0000256" key="3">
    <source>
        <dbReference type="ARBA" id="ARBA00012584"/>
    </source>
</evidence>
<evidence type="ECO:0000256" key="10">
    <source>
        <dbReference type="ARBA" id="ARBA00029774"/>
    </source>
</evidence>
<evidence type="ECO:0000313" key="13">
    <source>
        <dbReference type="EMBL" id="MCW7754638.1"/>
    </source>
</evidence>
<evidence type="ECO:0000256" key="7">
    <source>
        <dbReference type="ARBA" id="ARBA00022695"/>
    </source>
</evidence>
<dbReference type="RefSeq" id="WP_265425548.1">
    <property type="nucleotide sequence ID" value="NZ_JAPFPW010000013.1"/>
</dbReference>
<evidence type="ECO:0000256" key="2">
    <source>
        <dbReference type="ARBA" id="ARBA00007663"/>
    </source>
</evidence>
<keyword evidence="6" id="KW-0819">tRNA processing</keyword>
<dbReference type="InterPro" id="IPR017945">
    <property type="entry name" value="DHBP_synth_RibB-like_a/b_dom"/>
</dbReference>
<dbReference type="Proteomes" id="UP001209681">
    <property type="component" value="Unassembled WGS sequence"/>
</dbReference>
<keyword evidence="9" id="KW-0067">ATP-binding</keyword>
<name>A0ABT3NAZ9_9BACT</name>
<comment type="caution">
    <text evidence="13">The sequence shown here is derived from an EMBL/GenBank/DDBJ whole genome shotgun (WGS) entry which is preliminary data.</text>
</comment>
<evidence type="ECO:0000256" key="11">
    <source>
        <dbReference type="ARBA" id="ARBA00048366"/>
    </source>
</evidence>
<organism evidence="13 14">
    <name type="scientific">Desulfobotulus pelophilus</name>
    <dbReference type="NCBI Taxonomy" id="2823377"/>
    <lineage>
        <taxon>Bacteria</taxon>
        <taxon>Pseudomonadati</taxon>
        <taxon>Thermodesulfobacteriota</taxon>
        <taxon>Desulfobacteria</taxon>
        <taxon>Desulfobacterales</taxon>
        <taxon>Desulfobacteraceae</taxon>
        <taxon>Desulfobotulus</taxon>
    </lineage>
</organism>